<evidence type="ECO:0000313" key="1">
    <source>
        <dbReference type="EMBL" id="NOL51824.1"/>
    </source>
</evidence>
<keyword evidence="2" id="KW-1185">Reference proteome</keyword>
<evidence type="ECO:0000313" key="2">
    <source>
        <dbReference type="Proteomes" id="UP000537862"/>
    </source>
</evidence>
<dbReference type="RefSeq" id="WP_171680522.1">
    <property type="nucleotide sequence ID" value="NZ_JABGBN010000004.1"/>
</dbReference>
<proteinExistence type="predicted"/>
<dbReference type="Proteomes" id="UP000537862">
    <property type="component" value="Unassembled WGS sequence"/>
</dbReference>
<sequence length="79" mass="9440">MSRSYRKTPICGYTCAESEKQDKRIANRKFRRESRVAIRKDKEPPISLKQISNIWDFAKDGKQYLRKSTLAKYPELMRK</sequence>
<name>A0A849P662_9BURK</name>
<dbReference type="EMBL" id="JABGBN010000004">
    <property type="protein sequence ID" value="NOL51824.1"/>
    <property type="molecule type" value="Genomic_DNA"/>
</dbReference>
<gene>
    <name evidence="1" type="ORF">HKX39_06535</name>
</gene>
<reference evidence="1 2" key="1">
    <citation type="submission" date="2020-05" db="EMBL/GenBank/DDBJ databases">
        <authorList>
            <person name="Niu N."/>
        </authorList>
    </citation>
    <scope>NUCLEOTIDE SEQUENCE [LARGE SCALE GENOMIC DNA]</scope>
    <source>
        <strain evidence="1 2">3340-03</strain>
    </source>
</reference>
<dbReference type="AlphaFoldDB" id="A0A849P662"/>
<protein>
    <submittedName>
        <fullName evidence="1">Uncharacterized protein</fullName>
    </submittedName>
</protein>
<organism evidence="1 2">
    <name type="scientific">Pelistega suis</name>
    <dbReference type="NCBI Taxonomy" id="1631957"/>
    <lineage>
        <taxon>Bacteria</taxon>
        <taxon>Pseudomonadati</taxon>
        <taxon>Pseudomonadota</taxon>
        <taxon>Betaproteobacteria</taxon>
        <taxon>Burkholderiales</taxon>
        <taxon>Alcaligenaceae</taxon>
        <taxon>Pelistega</taxon>
    </lineage>
</organism>
<comment type="caution">
    <text evidence="1">The sequence shown here is derived from an EMBL/GenBank/DDBJ whole genome shotgun (WGS) entry which is preliminary data.</text>
</comment>
<accession>A0A849P662</accession>